<keyword evidence="6 10" id="KW-1133">Transmembrane helix</keyword>
<dbReference type="Pfam" id="PF23259">
    <property type="entry name" value="CHX17_C"/>
    <property type="match status" value="1"/>
</dbReference>
<keyword evidence="14" id="KW-1185">Reference proteome</keyword>
<keyword evidence="8 10" id="KW-0472">Membrane</keyword>
<dbReference type="Gramene" id="AUR62044447-RA">
    <property type="protein sequence ID" value="AUR62044447-RA:cds"/>
    <property type="gene ID" value="AUR62044447"/>
</dbReference>
<dbReference type="GO" id="GO:1902600">
    <property type="term" value="P:proton transmembrane transport"/>
    <property type="evidence" value="ECO:0007669"/>
    <property type="project" value="InterPro"/>
</dbReference>
<dbReference type="Gene3D" id="1.20.1530.20">
    <property type="match status" value="1"/>
</dbReference>
<accession>A0A803M246</accession>
<dbReference type="Pfam" id="PF00999">
    <property type="entry name" value="Na_H_Exchanger"/>
    <property type="match status" value="1"/>
</dbReference>
<keyword evidence="3" id="KW-0633">Potassium transport</keyword>
<dbReference type="InterPro" id="IPR006153">
    <property type="entry name" value="Cation/H_exchanger_TM"/>
</dbReference>
<dbReference type="EnsemblPlants" id="AUR62044447-RA">
    <property type="protein sequence ID" value="AUR62044447-RA:cds"/>
    <property type="gene ID" value="AUR62044447"/>
</dbReference>
<dbReference type="EnsemblPlants" id="AUR62022028-RA">
    <property type="protein sequence ID" value="AUR62022028-RA:cds"/>
    <property type="gene ID" value="AUR62022028"/>
</dbReference>
<dbReference type="Proteomes" id="UP000596660">
    <property type="component" value="Unplaced"/>
</dbReference>
<dbReference type="PANTHER" id="PTHR32468">
    <property type="entry name" value="CATION/H + ANTIPORTER"/>
    <property type="match status" value="1"/>
</dbReference>
<comment type="similarity">
    <text evidence="9">Belongs to the monovalent cation:proton antiporter 2 (CPA2) transporter (TC 2.A.37) family. CHX (TC 2.A.37.4) subfamily.</text>
</comment>
<evidence type="ECO:0000256" key="1">
    <source>
        <dbReference type="ARBA" id="ARBA00004141"/>
    </source>
</evidence>
<feature type="transmembrane region" description="Helical" evidence="10">
    <location>
        <begin position="176"/>
        <end position="197"/>
    </location>
</feature>
<evidence type="ECO:0000256" key="8">
    <source>
        <dbReference type="ARBA" id="ARBA00023136"/>
    </source>
</evidence>
<evidence type="ECO:0000256" key="2">
    <source>
        <dbReference type="ARBA" id="ARBA00022448"/>
    </source>
</evidence>
<dbReference type="InterPro" id="IPR050794">
    <property type="entry name" value="CPA2_transporter"/>
</dbReference>
<feature type="domain" description="Cation/H(+) antiporter C-terminal" evidence="12">
    <location>
        <begin position="463"/>
        <end position="605"/>
    </location>
</feature>
<accession>A0A803NE98</accession>
<comment type="subcellular location">
    <subcellularLocation>
        <location evidence="1">Membrane</location>
        <topology evidence="1">Multi-pass membrane protein</topology>
    </subcellularLocation>
</comment>
<evidence type="ECO:0000256" key="6">
    <source>
        <dbReference type="ARBA" id="ARBA00022989"/>
    </source>
</evidence>
<evidence type="ECO:0000256" key="4">
    <source>
        <dbReference type="ARBA" id="ARBA00022692"/>
    </source>
</evidence>
<dbReference type="InterPro" id="IPR057290">
    <property type="entry name" value="CHX17_C"/>
</dbReference>
<keyword evidence="5" id="KW-0630">Potassium</keyword>
<feature type="transmembrane region" description="Helical" evidence="10">
    <location>
        <begin position="97"/>
        <end position="130"/>
    </location>
</feature>
<dbReference type="GO" id="GO:0012505">
    <property type="term" value="C:endomembrane system"/>
    <property type="evidence" value="ECO:0007669"/>
    <property type="project" value="TreeGrafter"/>
</dbReference>
<gene>
    <name evidence="13" type="primary">LOC110731179</name>
</gene>
<dbReference type="PANTHER" id="PTHR32468:SF109">
    <property type="entry name" value="CATION_H(+) ANTIPORTER 24-RELATED"/>
    <property type="match status" value="1"/>
</dbReference>
<evidence type="ECO:0000259" key="12">
    <source>
        <dbReference type="Pfam" id="PF23259"/>
    </source>
</evidence>
<organism evidence="13 14">
    <name type="scientific">Chenopodium quinoa</name>
    <name type="common">Quinoa</name>
    <dbReference type="NCBI Taxonomy" id="63459"/>
    <lineage>
        <taxon>Eukaryota</taxon>
        <taxon>Viridiplantae</taxon>
        <taxon>Streptophyta</taxon>
        <taxon>Embryophyta</taxon>
        <taxon>Tracheophyta</taxon>
        <taxon>Spermatophyta</taxon>
        <taxon>Magnoliopsida</taxon>
        <taxon>eudicotyledons</taxon>
        <taxon>Gunneridae</taxon>
        <taxon>Pentapetalae</taxon>
        <taxon>Caryophyllales</taxon>
        <taxon>Chenopodiaceae</taxon>
        <taxon>Chenopodioideae</taxon>
        <taxon>Atripliceae</taxon>
        <taxon>Chenopodium</taxon>
    </lineage>
</organism>
<dbReference type="AlphaFoldDB" id="A0A803NE98"/>
<keyword evidence="2" id="KW-0813">Transport</keyword>
<reference evidence="13" key="2">
    <citation type="submission" date="2021-03" db="UniProtKB">
        <authorList>
            <consortium name="EnsemblPlants"/>
        </authorList>
    </citation>
    <scope>IDENTIFICATION</scope>
</reference>
<sequence>MIVSSFPTLYTILRDMQLLRSEIGLTILTTATLIELVGISHIVSFEAMMQAEAGRIYVLYYMLTNLLVSGLLLYVVPQVMLWINNRTPKFKLVEQNYIVAILLGVFVFGFITDLFGSSIGVGSFILGLVIPDGPLIGETIINHTEVITNDIFMPFAYATLGLTMDVFAIFKCWSCLIPILTLAVLPIIAKFATIVMSARFMEMSYTDSLIIGFIFNVKGQTEFFLFLHYMDYKILDTSSFSLMMTLVIIVTSITCPIVNYLYDPTKPYMINKKRTIQHTVDVSKLRLMACIYDQESVTSLFSLLDFVNPTTNNPFTIFVIHLIELLGRATPMYIDHMKEIDEYWDNNNVAVHKAIKLYEKDRMNCITMNLFTSVTPNQTMYQDICENAYLNKVRFIILPFHKKCIKDGNNLSTATLRPGVQYTNTNTLTHAPCSVGILACKDAATWEIFPSRLNQCTRRQFVLLFLGGPDAREALALASHMVEHPDVSLIVVRFLSNEQIGDIKSERKMDDGVITWFWVKNEKNEKVVYREVVVNNGFETITTIQLLNSSASIDLWILGRGNGINPTLLEGLSEWSENPDLGLIGDFLVSADFNTLGSVLVVQQQVLRNERVSSLACN</sequence>
<reference evidence="13" key="1">
    <citation type="journal article" date="2017" name="Nature">
        <title>The genome of Chenopodium quinoa.</title>
        <authorList>
            <person name="Jarvis D.E."/>
            <person name="Ho Y.S."/>
            <person name="Lightfoot D.J."/>
            <person name="Schmoeckel S.M."/>
            <person name="Li B."/>
            <person name="Borm T.J.A."/>
            <person name="Ohyanagi H."/>
            <person name="Mineta K."/>
            <person name="Michell C.T."/>
            <person name="Saber N."/>
            <person name="Kharbatia N.M."/>
            <person name="Rupper R.R."/>
            <person name="Sharp A.R."/>
            <person name="Dally N."/>
            <person name="Boughton B.A."/>
            <person name="Woo Y.H."/>
            <person name="Gao G."/>
            <person name="Schijlen E.G.W.M."/>
            <person name="Guo X."/>
            <person name="Momin A.A."/>
            <person name="Negrao S."/>
            <person name="Al-Babili S."/>
            <person name="Gehring C."/>
            <person name="Roessner U."/>
            <person name="Jung C."/>
            <person name="Murphy K."/>
            <person name="Arold S.T."/>
            <person name="Gojobori T."/>
            <person name="van der Linden C.G."/>
            <person name="van Loo E.N."/>
            <person name="Jellen E.N."/>
            <person name="Maughan P.J."/>
            <person name="Tester M."/>
        </authorList>
    </citation>
    <scope>NUCLEOTIDE SEQUENCE [LARGE SCALE GENOMIC DNA]</scope>
    <source>
        <strain evidence="13">cv. PI 614886</strain>
    </source>
</reference>
<dbReference type="GO" id="GO:0016020">
    <property type="term" value="C:membrane"/>
    <property type="evidence" value="ECO:0007669"/>
    <property type="project" value="UniProtKB-SubCell"/>
</dbReference>
<proteinExistence type="inferred from homology"/>
<dbReference type="GO" id="GO:0006885">
    <property type="term" value="P:regulation of pH"/>
    <property type="evidence" value="ECO:0007669"/>
    <property type="project" value="TreeGrafter"/>
</dbReference>
<evidence type="ECO:0008006" key="15">
    <source>
        <dbReference type="Google" id="ProtNLM"/>
    </source>
</evidence>
<feature type="transmembrane region" description="Helical" evidence="10">
    <location>
        <begin position="23"/>
        <end position="45"/>
    </location>
</feature>
<evidence type="ECO:0000256" key="5">
    <source>
        <dbReference type="ARBA" id="ARBA00022958"/>
    </source>
</evidence>
<keyword evidence="7" id="KW-0406">Ion transport</keyword>
<feature type="transmembrane region" description="Helical" evidence="10">
    <location>
        <begin position="57"/>
        <end position="77"/>
    </location>
</feature>
<keyword evidence="4 10" id="KW-0812">Transmembrane</keyword>
<evidence type="ECO:0000259" key="11">
    <source>
        <dbReference type="Pfam" id="PF00999"/>
    </source>
</evidence>
<dbReference type="InterPro" id="IPR038770">
    <property type="entry name" value="Na+/solute_symporter_sf"/>
</dbReference>
<feature type="transmembrane region" description="Helical" evidence="10">
    <location>
        <begin position="209"/>
        <end position="230"/>
    </location>
</feature>
<evidence type="ECO:0000256" key="3">
    <source>
        <dbReference type="ARBA" id="ARBA00022538"/>
    </source>
</evidence>
<feature type="transmembrane region" description="Helical" evidence="10">
    <location>
        <begin position="242"/>
        <end position="262"/>
    </location>
</feature>
<evidence type="ECO:0000256" key="9">
    <source>
        <dbReference type="ARBA" id="ARBA00038341"/>
    </source>
</evidence>
<evidence type="ECO:0000256" key="10">
    <source>
        <dbReference type="SAM" id="Phobius"/>
    </source>
</evidence>
<feature type="domain" description="Cation/H+ exchanger transmembrane" evidence="11">
    <location>
        <begin position="3"/>
        <end position="257"/>
    </location>
</feature>
<evidence type="ECO:0000256" key="7">
    <source>
        <dbReference type="ARBA" id="ARBA00023065"/>
    </source>
</evidence>
<evidence type="ECO:0000313" key="13">
    <source>
        <dbReference type="EnsemblPlants" id="AUR62044447-RA:cds"/>
    </source>
</evidence>
<dbReference type="GO" id="GO:0006813">
    <property type="term" value="P:potassium ion transport"/>
    <property type="evidence" value="ECO:0007669"/>
    <property type="project" value="UniProtKB-KW"/>
</dbReference>
<evidence type="ECO:0000313" key="14">
    <source>
        <dbReference type="Proteomes" id="UP000596660"/>
    </source>
</evidence>
<protein>
    <recommendedName>
        <fullName evidence="15">Cation/H+ exchanger domain-containing protein</fullName>
    </recommendedName>
</protein>
<name>A0A803NE98_CHEQI</name>
<dbReference type="OMA" id="AWDHQLA"/>
<dbReference type="Gramene" id="AUR62022028-RA">
    <property type="protein sequence ID" value="AUR62022028-RA:cds"/>
    <property type="gene ID" value="AUR62022028"/>
</dbReference>
<dbReference type="GO" id="GO:0015297">
    <property type="term" value="F:antiporter activity"/>
    <property type="evidence" value="ECO:0007669"/>
    <property type="project" value="InterPro"/>
</dbReference>